<proteinExistence type="predicted"/>
<accession>A0A9P5YP64</accession>
<dbReference type="Proteomes" id="UP000807469">
    <property type="component" value="Unassembled WGS sequence"/>
</dbReference>
<feature type="region of interest" description="Disordered" evidence="1">
    <location>
        <begin position="348"/>
        <end position="392"/>
    </location>
</feature>
<comment type="caution">
    <text evidence="2">The sequence shown here is derived from an EMBL/GenBank/DDBJ whole genome shotgun (WGS) entry which is preliminary data.</text>
</comment>
<dbReference type="EMBL" id="MU155495">
    <property type="protein sequence ID" value="KAF9472812.1"/>
    <property type="molecule type" value="Genomic_DNA"/>
</dbReference>
<gene>
    <name evidence="2" type="ORF">BDN70DRAFT_937909</name>
</gene>
<evidence type="ECO:0000256" key="1">
    <source>
        <dbReference type="SAM" id="MobiDB-lite"/>
    </source>
</evidence>
<sequence length="1279" mass="145851">MANANIEHESLIPYKQPTDITLQVNPLRSLAYHTVLRCIVCVDCRVVLFSPGNFHNHILNHFRESKLVHASAGSSIDEPIRNELWRYLETLTLANTIERPPPRSIISPYSWLRREVAGWICTLCHDYASELHDTVRKHIATYIGPCNSKYMILKPSADGWKKYAEKCRVQRFGDSTGKYGLRTSFRVYPQVQPDSSSYFKEFLSSMPEYLKNGAPLCPIDSASARAKEFDLPPFLAKTKWTEAVSGYSRKKMVDLVMVPSKDEEIYGRLLPLGRKLLESLPPITQIPHAILNGLTEYKTKKKPFTVLTADETVQAYATEAVRFVAMLLRRRRQCGAVSVTHSVNPTVNLQSSIEPTTSSRRSTSGGTAYAEDDDEEDEDEDADKVGGNTIDDWEEEVWDDLDDDEDGSINSTNILGDGSKEYPILFSKEQQTSLDNLYSLLQQNPPVDDTDLLDKFSDAILQVFISQSTKTASNPYYAPVEVYLISRGIDKNGTFRSSLAMSNTFSKLQYAALFTILRKCIASGDESVSVFNKLKKWLNPTGHNAFASIRTYHRLAYHDALNYVAPPDIRFSSRFGTKFDYKDQRMDVEDFAASIHKTYDEAAKLLSDDLLFGLSDDQLGGKIFSQSVADDTSNSTPGYGILGAERDENWTLMRHMMDLDDLRNGFFDNINDKLKLCRWEATQYLDKVGHFKRLIFFLLHCLAGTMRGTEYIRLKIANVTNRMRNFYSMYDHLAMLGLYNKTSANTGRDNVTLHFLPPALSILIQKFFFFVADVERWIVCEISPEITTDWAIYFFTSHGKRWTSQMLSDALSDQFERTMNRHINLQRFRHIMPAIVAHFGIGMSQVSGVSIPDHQLGHSQDTGDRIYSRTSDCFHHLTHRFCHDSLEFSQQVHQLWGFDSEVPSLERSSSYRKSILDKLSGFTEQQYRDKITSIGSKLDEQQKVNEMLLQTNQEILNELGSLRKLIFSLTNGLEDNTRKNQHQMVPDQEMTSLTEKFALMNSPSKGGRKQKKRRLCRNEIRASVAEGLEELDYDFYGNQDVESSANESFLKPKGNPREAPLNDMLQGQEVADSDGGFWEEQDTQTSKHESSKGKQREVSLDSFNQNDSIPDMLENEESDDHGASSSKPPLDPDVDGGSENSEELFDEEIFHAQAMKRKYSGGTDDDLGDGRVQKPRLGPFKCYECDEEFSTAEKAQTHFNNTNDDEHVKTFKMKFKLNRKNIKDVRYVRQPNLQFQCTCSQDYFQTKKSLLDHLKSLKDPNIIQKHVTALKGVSEKPTW</sequence>
<feature type="compositionally biased region" description="Low complexity" evidence="1">
    <location>
        <begin position="356"/>
        <end position="367"/>
    </location>
</feature>
<name>A0A9P5YP64_9AGAR</name>
<evidence type="ECO:0000313" key="2">
    <source>
        <dbReference type="EMBL" id="KAF9472812.1"/>
    </source>
</evidence>
<organism evidence="2 3">
    <name type="scientific">Pholiota conissans</name>
    <dbReference type="NCBI Taxonomy" id="109636"/>
    <lineage>
        <taxon>Eukaryota</taxon>
        <taxon>Fungi</taxon>
        <taxon>Dikarya</taxon>
        <taxon>Basidiomycota</taxon>
        <taxon>Agaricomycotina</taxon>
        <taxon>Agaricomycetes</taxon>
        <taxon>Agaricomycetidae</taxon>
        <taxon>Agaricales</taxon>
        <taxon>Agaricineae</taxon>
        <taxon>Strophariaceae</taxon>
        <taxon>Pholiota</taxon>
    </lineage>
</organism>
<evidence type="ECO:0000313" key="3">
    <source>
        <dbReference type="Proteomes" id="UP000807469"/>
    </source>
</evidence>
<dbReference type="OrthoDB" id="3031777at2759"/>
<feature type="compositionally biased region" description="Acidic residues" evidence="1">
    <location>
        <begin position="370"/>
        <end position="382"/>
    </location>
</feature>
<feature type="compositionally biased region" description="Basic and acidic residues" evidence="1">
    <location>
        <begin position="1085"/>
        <end position="1099"/>
    </location>
</feature>
<feature type="region of interest" description="Disordered" evidence="1">
    <location>
        <begin position="1079"/>
        <end position="1140"/>
    </location>
</feature>
<protein>
    <submittedName>
        <fullName evidence="2">Uncharacterized protein</fullName>
    </submittedName>
</protein>
<keyword evidence="3" id="KW-1185">Reference proteome</keyword>
<dbReference type="AlphaFoldDB" id="A0A9P5YP64"/>
<reference evidence="2" key="1">
    <citation type="submission" date="2020-11" db="EMBL/GenBank/DDBJ databases">
        <authorList>
            <consortium name="DOE Joint Genome Institute"/>
            <person name="Ahrendt S."/>
            <person name="Riley R."/>
            <person name="Andreopoulos W."/>
            <person name="Labutti K."/>
            <person name="Pangilinan J."/>
            <person name="Ruiz-Duenas F.J."/>
            <person name="Barrasa J.M."/>
            <person name="Sanchez-Garcia M."/>
            <person name="Camarero S."/>
            <person name="Miyauchi S."/>
            <person name="Serrano A."/>
            <person name="Linde D."/>
            <person name="Babiker R."/>
            <person name="Drula E."/>
            <person name="Ayuso-Fernandez I."/>
            <person name="Pacheco R."/>
            <person name="Padilla G."/>
            <person name="Ferreira P."/>
            <person name="Barriuso J."/>
            <person name="Kellner H."/>
            <person name="Castanera R."/>
            <person name="Alfaro M."/>
            <person name="Ramirez L."/>
            <person name="Pisabarro A.G."/>
            <person name="Kuo A."/>
            <person name="Tritt A."/>
            <person name="Lipzen A."/>
            <person name="He G."/>
            <person name="Yan M."/>
            <person name="Ng V."/>
            <person name="Cullen D."/>
            <person name="Martin F."/>
            <person name="Rosso M.-N."/>
            <person name="Henrissat B."/>
            <person name="Hibbett D."/>
            <person name="Martinez A.T."/>
            <person name="Grigoriev I.V."/>
        </authorList>
    </citation>
    <scope>NUCLEOTIDE SEQUENCE</scope>
    <source>
        <strain evidence="2">CIRM-BRFM 674</strain>
    </source>
</reference>